<dbReference type="InterPro" id="IPR021215">
    <property type="entry name" value="DUF2752"/>
</dbReference>
<feature type="transmembrane region" description="Helical" evidence="2">
    <location>
        <begin position="37"/>
        <end position="56"/>
    </location>
</feature>
<feature type="region of interest" description="Disordered" evidence="1">
    <location>
        <begin position="1"/>
        <end position="25"/>
    </location>
</feature>
<dbReference type="HOGENOM" id="CLU_098258_1_0_11"/>
<organism evidence="3 4">
    <name type="scientific">Candidatus Neomicrothrix parvicella RN1</name>
    <dbReference type="NCBI Taxonomy" id="1229780"/>
    <lineage>
        <taxon>Bacteria</taxon>
        <taxon>Bacillati</taxon>
        <taxon>Actinomycetota</taxon>
        <taxon>Acidimicrobiia</taxon>
        <taxon>Acidimicrobiales</taxon>
        <taxon>Microthrixaceae</taxon>
        <taxon>Candidatus Neomicrothrix</taxon>
    </lineage>
</organism>
<sequence length="169" mass="18101">MSVQDTQPAHQVVDPGGPPVEGLTSVTPGLSPSMRRLAPVATGAFTALATLGIMWWNPGDTGFPLCPSKFLLGIDCPFCGATRATAALARGHLGRAFDHNALWTAMVPFVVAWFMVWVFVAFTDRPMPKVSLPRWVWVSVLVALAAFGVARNLDVSPLTRWLGADSVSI</sequence>
<keyword evidence="2" id="KW-1133">Transmembrane helix</keyword>
<reference evidence="3 4" key="1">
    <citation type="journal article" date="2013" name="ISME J.">
        <title>Metabolic model for the filamentous 'Candidatus Microthrix parvicella' based on genomic and metagenomic analyses.</title>
        <authorList>
            <person name="Jon McIlroy S."/>
            <person name="Kristiansen R."/>
            <person name="Albertsen M."/>
            <person name="Michael Karst S."/>
            <person name="Rossetti S."/>
            <person name="Lund Nielsen J."/>
            <person name="Tandoi V."/>
            <person name="James Seviour R."/>
            <person name="Nielsen P.H."/>
        </authorList>
    </citation>
    <scope>NUCLEOTIDE SEQUENCE [LARGE SCALE GENOMIC DNA]</scope>
    <source>
        <strain evidence="3 4">RN1</strain>
    </source>
</reference>
<dbReference type="Pfam" id="PF10825">
    <property type="entry name" value="DUF2752"/>
    <property type="match status" value="1"/>
</dbReference>
<keyword evidence="2" id="KW-0472">Membrane</keyword>
<dbReference type="EMBL" id="CANL01000014">
    <property type="protein sequence ID" value="CCM63382.1"/>
    <property type="molecule type" value="Genomic_DNA"/>
</dbReference>
<keyword evidence="2" id="KW-0812">Transmembrane</keyword>
<evidence type="ECO:0000313" key="3">
    <source>
        <dbReference type="EMBL" id="CCM63382.1"/>
    </source>
</evidence>
<dbReference type="AlphaFoldDB" id="R4Z4B2"/>
<dbReference type="STRING" id="1229780.BN381_210072"/>
<evidence type="ECO:0000256" key="2">
    <source>
        <dbReference type="SAM" id="Phobius"/>
    </source>
</evidence>
<accession>R4Z4B2</accession>
<dbReference type="RefSeq" id="WP_012225882.1">
    <property type="nucleotide sequence ID" value="NZ_HG422565.1"/>
</dbReference>
<feature type="transmembrane region" description="Helical" evidence="2">
    <location>
        <begin position="101"/>
        <end position="123"/>
    </location>
</feature>
<evidence type="ECO:0000313" key="4">
    <source>
        <dbReference type="Proteomes" id="UP000018291"/>
    </source>
</evidence>
<proteinExistence type="predicted"/>
<comment type="caution">
    <text evidence="3">The sequence shown here is derived from an EMBL/GenBank/DDBJ whole genome shotgun (WGS) entry which is preliminary data.</text>
</comment>
<keyword evidence="4" id="KW-1185">Reference proteome</keyword>
<name>R4Z4B2_9ACTN</name>
<feature type="transmembrane region" description="Helical" evidence="2">
    <location>
        <begin position="135"/>
        <end position="153"/>
    </location>
</feature>
<evidence type="ECO:0000256" key="1">
    <source>
        <dbReference type="SAM" id="MobiDB-lite"/>
    </source>
</evidence>
<gene>
    <name evidence="3" type="ORF">BN381_210072</name>
</gene>
<evidence type="ECO:0008006" key="5">
    <source>
        <dbReference type="Google" id="ProtNLM"/>
    </source>
</evidence>
<dbReference type="Proteomes" id="UP000018291">
    <property type="component" value="Unassembled WGS sequence"/>
</dbReference>
<protein>
    <recommendedName>
        <fullName evidence="5">DUF2752 domain-containing protein</fullName>
    </recommendedName>
</protein>